<accession>A0ABP9GIU6</accession>
<dbReference type="InterPro" id="IPR008979">
    <property type="entry name" value="Galactose-bd-like_sf"/>
</dbReference>
<dbReference type="PANTHER" id="PTHR13194">
    <property type="entry name" value="COMPLEX I INTERMEDIATE-ASSOCIATED PROTEIN 30"/>
    <property type="match status" value="1"/>
</dbReference>
<evidence type="ECO:0000259" key="2">
    <source>
        <dbReference type="Pfam" id="PF08547"/>
    </source>
</evidence>
<dbReference type="EMBL" id="BAABJJ010000010">
    <property type="protein sequence ID" value="GAA4937134.1"/>
    <property type="molecule type" value="Genomic_DNA"/>
</dbReference>
<gene>
    <name evidence="3" type="ORF">GCM10023314_06850</name>
</gene>
<proteinExistence type="inferred from homology"/>
<dbReference type="Gene3D" id="2.60.120.430">
    <property type="entry name" value="Galactose-binding lectin"/>
    <property type="match status" value="1"/>
</dbReference>
<feature type="domain" description="NADH:ubiquinone oxidoreductase intermediate-associated protein 30" evidence="2">
    <location>
        <begin position="22"/>
        <end position="172"/>
    </location>
</feature>
<comment type="caution">
    <text evidence="3">The sequence shown here is derived from an EMBL/GenBank/DDBJ whole genome shotgun (WGS) entry which is preliminary data.</text>
</comment>
<organism evidence="3 4">
    <name type="scientific">Algibacter agarivorans</name>
    <dbReference type="NCBI Taxonomy" id="1109741"/>
    <lineage>
        <taxon>Bacteria</taxon>
        <taxon>Pseudomonadati</taxon>
        <taxon>Bacteroidota</taxon>
        <taxon>Flavobacteriia</taxon>
        <taxon>Flavobacteriales</taxon>
        <taxon>Flavobacteriaceae</taxon>
        <taxon>Algibacter</taxon>
    </lineage>
</organism>
<evidence type="ECO:0000313" key="4">
    <source>
        <dbReference type="Proteomes" id="UP001501302"/>
    </source>
</evidence>
<comment type="similarity">
    <text evidence="1">Belongs to the CIA30 family.</text>
</comment>
<name>A0ABP9GIU6_9FLAO</name>
<dbReference type="InterPro" id="IPR013857">
    <property type="entry name" value="NADH-UbQ_OxRdtase-assoc_prot30"/>
</dbReference>
<keyword evidence="4" id="KW-1185">Reference proteome</keyword>
<reference evidence="4" key="1">
    <citation type="journal article" date="2019" name="Int. J. Syst. Evol. Microbiol.">
        <title>The Global Catalogue of Microorganisms (GCM) 10K type strain sequencing project: providing services to taxonomists for standard genome sequencing and annotation.</title>
        <authorList>
            <consortium name="The Broad Institute Genomics Platform"/>
            <consortium name="The Broad Institute Genome Sequencing Center for Infectious Disease"/>
            <person name="Wu L."/>
            <person name="Ma J."/>
        </authorList>
    </citation>
    <scope>NUCLEOTIDE SEQUENCE [LARGE SCALE GENOMIC DNA]</scope>
    <source>
        <strain evidence="4">JCM 18285</strain>
    </source>
</reference>
<sequence length="178" mass="20196">MKVLIILLSLSFMFQDNTSTIFDFKNEKNTSNWYVVNDGVMGGLSQGTLSINNAGNGLFKGYVTTENNGGFSSIRHEFNKKDVSKFEHIVIKVKGDGKDYQFRIKEKSSQRYSYISTFRTTGEWQTIKIPLSSFYPSFRGNTLDKPNYLGGVMEEIAILIGNKKKEKFSLEIENIGLD</sequence>
<dbReference type="RefSeq" id="WP_345190194.1">
    <property type="nucleotide sequence ID" value="NZ_BAABJJ010000010.1"/>
</dbReference>
<dbReference type="Proteomes" id="UP001501302">
    <property type="component" value="Unassembled WGS sequence"/>
</dbReference>
<evidence type="ECO:0000313" key="3">
    <source>
        <dbReference type="EMBL" id="GAA4937134.1"/>
    </source>
</evidence>
<evidence type="ECO:0000256" key="1">
    <source>
        <dbReference type="ARBA" id="ARBA00007884"/>
    </source>
</evidence>
<dbReference type="Pfam" id="PF08547">
    <property type="entry name" value="CIA30"/>
    <property type="match status" value="1"/>
</dbReference>
<protein>
    <submittedName>
        <fullName evidence="3">CIA30 family protein</fullName>
    </submittedName>
</protein>
<dbReference type="SUPFAM" id="SSF49785">
    <property type="entry name" value="Galactose-binding domain-like"/>
    <property type="match status" value="1"/>
</dbReference>
<dbReference type="PANTHER" id="PTHR13194:SF19">
    <property type="entry name" value="NAD(P)-BINDING ROSSMANN-FOLD SUPERFAMILY PROTEIN"/>
    <property type="match status" value="1"/>
</dbReference>
<dbReference type="InterPro" id="IPR039131">
    <property type="entry name" value="NDUFAF1"/>
</dbReference>